<protein>
    <submittedName>
        <fullName evidence="2">Uncharacterized protein</fullName>
    </submittedName>
</protein>
<dbReference type="Proteomes" id="UP000024635">
    <property type="component" value="Unassembled WGS sequence"/>
</dbReference>
<dbReference type="EMBL" id="JARK01001462">
    <property type="protein sequence ID" value="EYB98972.1"/>
    <property type="molecule type" value="Genomic_DNA"/>
</dbReference>
<accession>A0A016T8H7</accession>
<comment type="caution">
    <text evidence="2">The sequence shown here is derived from an EMBL/GenBank/DDBJ whole genome shotgun (WGS) entry which is preliminary data.</text>
</comment>
<evidence type="ECO:0000313" key="3">
    <source>
        <dbReference type="Proteomes" id="UP000024635"/>
    </source>
</evidence>
<evidence type="ECO:0000256" key="1">
    <source>
        <dbReference type="SAM" id="MobiDB-lite"/>
    </source>
</evidence>
<dbReference type="AlphaFoldDB" id="A0A016T8H7"/>
<name>A0A016T8H7_9BILA</name>
<gene>
    <name evidence="2" type="primary">Acey_s0126.g1330</name>
    <name evidence="2" type="ORF">Y032_0126g1330</name>
</gene>
<keyword evidence="3" id="KW-1185">Reference proteome</keyword>
<feature type="region of interest" description="Disordered" evidence="1">
    <location>
        <begin position="70"/>
        <end position="90"/>
    </location>
</feature>
<proteinExistence type="predicted"/>
<reference evidence="3" key="1">
    <citation type="journal article" date="2015" name="Nat. Genet.">
        <title>The genome and transcriptome of the zoonotic hookworm Ancylostoma ceylanicum identify infection-specific gene families.</title>
        <authorList>
            <person name="Schwarz E.M."/>
            <person name="Hu Y."/>
            <person name="Antoshechkin I."/>
            <person name="Miller M.M."/>
            <person name="Sternberg P.W."/>
            <person name="Aroian R.V."/>
        </authorList>
    </citation>
    <scope>NUCLEOTIDE SEQUENCE</scope>
    <source>
        <strain evidence="3">HY135</strain>
    </source>
</reference>
<feature type="compositionally biased region" description="Basic and acidic residues" evidence="1">
    <location>
        <begin position="75"/>
        <end position="90"/>
    </location>
</feature>
<evidence type="ECO:0000313" key="2">
    <source>
        <dbReference type="EMBL" id="EYB98972.1"/>
    </source>
</evidence>
<organism evidence="2 3">
    <name type="scientific">Ancylostoma ceylanicum</name>
    <dbReference type="NCBI Taxonomy" id="53326"/>
    <lineage>
        <taxon>Eukaryota</taxon>
        <taxon>Metazoa</taxon>
        <taxon>Ecdysozoa</taxon>
        <taxon>Nematoda</taxon>
        <taxon>Chromadorea</taxon>
        <taxon>Rhabditida</taxon>
        <taxon>Rhabditina</taxon>
        <taxon>Rhabditomorpha</taxon>
        <taxon>Strongyloidea</taxon>
        <taxon>Ancylostomatidae</taxon>
        <taxon>Ancylostomatinae</taxon>
        <taxon>Ancylostoma</taxon>
    </lineage>
</organism>
<sequence length="90" mass="10257">MVTLLLPTRLPSRRTDTSSESIEDLWLLCPRVHYLAPLESDPLRTRPLAPFPGAYFNLGKNRRKVVGVVGHGMHRTPEPEMRSRPVAIRE</sequence>